<proteinExistence type="predicted"/>
<dbReference type="InterPro" id="IPR019888">
    <property type="entry name" value="Tscrpt_reg_AsnC-like"/>
</dbReference>
<dbReference type="InterPro" id="IPR000485">
    <property type="entry name" value="AsnC-type_HTH_dom"/>
</dbReference>
<keyword evidence="1" id="KW-0805">Transcription regulation</keyword>
<dbReference type="InterPro" id="IPR019887">
    <property type="entry name" value="Tscrpt_reg_AsnC/Lrp_C"/>
</dbReference>
<dbReference type="RefSeq" id="WP_345603768.1">
    <property type="nucleotide sequence ID" value="NZ_BAABJO010000004.1"/>
</dbReference>
<evidence type="ECO:0000259" key="4">
    <source>
        <dbReference type="PROSITE" id="PS50956"/>
    </source>
</evidence>
<evidence type="ECO:0000256" key="3">
    <source>
        <dbReference type="ARBA" id="ARBA00023163"/>
    </source>
</evidence>
<feature type="domain" description="HTH asnC-type" evidence="4">
    <location>
        <begin position="1"/>
        <end position="62"/>
    </location>
</feature>
<gene>
    <name evidence="5" type="ORF">GCM10023320_11900</name>
</gene>
<keyword evidence="6" id="KW-1185">Reference proteome</keyword>
<dbReference type="Pfam" id="PF13412">
    <property type="entry name" value="HTH_24"/>
    <property type="match status" value="1"/>
</dbReference>
<dbReference type="InterPro" id="IPR011991">
    <property type="entry name" value="ArsR-like_HTH"/>
</dbReference>
<dbReference type="Gene3D" id="3.30.70.920">
    <property type="match status" value="1"/>
</dbReference>
<dbReference type="InterPro" id="IPR019885">
    <property type="entry name" value="Tscrpt_reg_HTH_AsnC-type_CS"/>
</dbReference>
<evidence type="ECO:0000313" key="5">
    <source>
        <dbReference type="EMBL" id="GAA5114545.1"/>
    </source>
</evidence>
<dbReference type="InterPro" id="IPR011008">
    <property type="entry name" value="Dimeric_a/b-barrel"/>
</dbReference>
<protein>
    <submittedName>
        <fullName evidence="5">Lrp/AsnC family transcriptional regulator</fullName>
    </submittedName>
</protein>
<dbReference type="PROSITE" id="PS50956">
    <property type="entry name" value="HTH_ASNC_2"/>
    <property type="match status" value="1"/>
</dbReference>
<dbReference type="EMBL" id="BAABJO010000004">
    <property type="protein sequence ID" value="GAA5114545.1"/>
    <property type="molecule type" value="Genomic_DNA"/>
</dbReference>
<dbReference type="PRINTS" id="PR00033">
    <property type="entry name" value="HTHASNC"/>
</dbReference>
<evidence type="ECO:0000256" key="1">
    <source>
        <dbReference type="ARBA" id="ARBA00023015"/>
    </source>
</evidence>
<dbReference type="Gene3D" id="1.10.10.10">
    <property type="entry name" value="Winged helix-like DNA-binding domain superfamily/Winged helix DNA-binding domain"/>
    <property type="match status" value="1"/>
</dbReference>
<dbReference type="InterPro" id="IPR036390">
    <property type="entry name" value="WH_DNA-bd_sf"/>
</dbReference>
<keyword evidence="2" id="KW-0238">DNA-binding</keyword>
<accession>A0ABP9NCM0</accession>
<evidence type="ECO:0000256" key="2">
    <source>
        <dbReference type="ARBA" id="ARBA00023125"/>
    </source>
</evidence>
<dbReference type="InterPro" id="IPR036388">
    <property type="entry name" value="WH-like_DNA-bd_sf"/>
</dbReference>
<dbReference type="SUPFAM" id="SSF54909">
    <property type="entry name" value="Dimeric alpha+beta barrel"/>
    <property type="match status" value="1"/>
</dbReference>
<name>A0ABP9NCM0_9PSEU</name>
<dbReference type="PANTHER" id="PTHR30154">
    <property type="entry name" value="LEUCINE-RESPONSIVE REGULATORY PROTEIN"/>
    <property type="match status" value="1"/>
</dbReference>
<dbReference type="PANTHER" id="PTHR30154:SF34">
    <property type="entry name" value="TRANSCRIPTIONAL REGULATOR AZLB"/>
    <property type="match status" value="1"/>
</dbReference>
<reference evidence="6" key="1">
    <citation type="journal article" date="2019" name="Int. J. Syst. Evol. Microbiol.">
        <title>The Global Catalogue of Microorganisms (GCM) 10K type strain sequencing project: providing services to taxonomists for standard genome sequencing and annotation.</title>
        <authorList>
            <consortium name="The Broad Institute Genomics Platform"/>
            <consortium name="The Broad Institute Genome Sequencing Center for Infectious Disease"/>
            <person name="Wu L."/>
            <person name="Ma J."/>
        </authorList>
    </citation>
    <scope>NUCLEOTIDE SEQUENCE [LARGE SCALE GENOMIC DNA]</scope>
    <source>
        <strain evidence="6">JCM 18302</strain>
    </source>
</reference>
<comment type="caution">
    <text evidence="5">The sequence shown here is derived from an EMBL/GenBank/DDBJ whole genome shotgun (WGS) entry which is preliminary data.</text>
</comment>
<dbReference type="Proteomes" id="UP001500804">
    <property type="component" value="Unassembled WGS sequence"/>
</dbReference>
<dbReference type="CDD" id="cd00090">
    <property type="entry name" value="HTH_ARSR"/>
    <property type="match status" value="1"/>
</dbReference>
<dbReference type="SUPFAM" id="SSF46785">
    <property type="entry name" value="Winged helix' DNA-binding domain"/>
    <property type="match status" value="1"/>
</dbReference>
<keyword evidence="3" id="KW-0804">Transcription</keyword>
<evidence type="ECO:0000313" key="6">
    <source>
        <dbReference type="Proteomes" id="UP001500804"/>
    </source>
</evidence>
<dbReference type="PROSITE" id="PS00519">
    <property type="entry name" value="HTH_ASNC_1"/>
    <property type="match status" value="1"/>
</dbReference>
<dbReference type="Pfam" id="PF01037">
    <property type="entry name" value="AsnC_trans_reg"/>
    <property type="match status" value="1"/>
</dbReference>
<dbReference type="SMART" id="SM00344">
    <property type="entry name" value="HTH_ASNC"/>
    <property type="match status" value="1"/>
</dbReference>
<sequence length="153" mass="16658">MDRLDHAIIDHLVRDGRIPNTELAQRVGLSPSPCLRRVRALEESGVITGYHAAVSPAAMGRGLRVLLHVDMADQRQGTVEAFEAAVQEIDEVVGCRRMFGNPDYLLDLAVSDLDAYEQLYMATLTALPGVATTKSQFIMKVVKQTPGFGVAGH</sequence>
<organism evidence="5 6">
    <name type="scientific">Pseudonocardia adelaidensis</name>
    <dbReference type="NCBI Taxonomy" id="648754"/>
    <lineage>
        <taxon>Bacteria</taxon>
        <taxon>Bacillati</taxon>
        <taxon>Actinomycetota</taxon>
        <taxon>Actinomycetes</taxon>
        <taxon>Pseudonocardiales</taxon>
        <taxon>Pseudonocardiaceae</taxon>
        <taxon>Pseudonocardia</taxon>
    </lineage>
</organism>